<sequence length="205" mass="22922">MKRTIFIILALSTLACAAENSEDSLAQSAYNSKNSELVAKSTTSRPQNWAQKVTGSPFDNLYKVNNDIYRSEQPDSDGYDYLEQKNIASILNLRSGHIDNVSGTDFTGNLYNVPMTASSVSDVEIIKALKIIKNAPKPIDVHCAHGSDRTGVTMAMYRIVFQNWSKQDATKEMTDGGYNFHPQYTNLINYITDVDVNYIKTQVFN</sequence>
<dbReference type="PROSITE" id="PS00383">
    <property type="entry name" value="TYR_PHOSPHATASE_1"/>
    <property type="match status" value="1"/>
</dbReference>
<dbReference type="RefSeq" id="WP_200247489.1">
    <property type="nucleotide sequence ID" value="NZ_JAENHK010000010.1"/>
</dbReference>
<dbReference type="PANTHER" id="PTHR31126">
    <property type="entry name" value="TYROSINE-PROTEIN PHOSPHATASE"/>
    <property type="match status" value="1"/>
</dbReference>
<dbReference type="Pfam" id="PF22785">
    <property type="entry name" value="Tc-R-P"/>
    <property type="match status" value="1"/>
</dbReference>
<organism evidence="4 5">
    <name type="scientific">Chryseobacterium paridis</name>
    <dbReference type="NCBI Taxonomy" id="2800328"/>
    <lineage>
        <taxon>Bacteria</taxon>
        <taxon>Pseudomonadati</taxon>
        <taxon>Bacteroidota</taxon>
        <taxon>Flavobacteriia</taxon>
        <taxon>Flavobacteriales</taxon>
        <taxon>Weeksellaceae</taxon>
        <taxon>Chryseobacterium group</taxon>
        <taxon>Chryseobacterium</taxon>
    </lineage>
</organism>
<gene>
    <name evidence="4" type="ORF">JHL15_16450</name>
</gene>
<dbReference type="InterPro" id="IPR000387">
    <property type="entry name" value="Tyr_Pase_dom"/>
</dbReference>
<dbReference type="InterPro" id="IPR016130">
    <property type="entry name" value="Tyr_Pase_AS"/>
</dbReference>
<dbReference type="SUPFAM" id="SSF52799">
    <property type="entry name" value="(Phosphotyrosine protein) phosphatases II"/>
    <property type="match status" value="1"/>
</dbReference>
<comment type="caution">
    <text evidence="4">The sequence shown here is derived from an EMBL/GenBank/DDBJ whole genome shotgun (WGS) entry which is preliminary data.</text>
</comment>
<feature type="signal peptide" evidence="2">
    <location>
        <begin position="1"/>
        <end position="17"/>
    </location>
</feature>
<evidence type="ECO:0000313" key="4">
    <source>
        <dbReference type="EMBL" id="MBK1897357.1"/>
    </source>
</evidence>
<dbReference type="EMBL" id="JAENHK010000010">
    <property type="protein sequence ID" value="MBK1897357.1"/>
    <property type="molecule type" value="Genomic_DNA"/>
</dbReference>
<dbReference type="PROSITE" id="PS51257">
    <property type="entry name" value="PROKAR_LIPOPROTEIN"/>
    <property type="match status" value="1"/>
</dbReference>
<proteinExistence type="inferred from homology"/>
<dbReference type="PROSITE" id="PS50056">
    <property type="entry name" value="TYR_PHOSPHATASE_2"/>
    <property type="match status" value="1"/>
</dbReference>
<accession>A0ABS1FY59</accession>
<name>A0ABS1FY59_9FLAO</name>
<feature type="domain" description="Tyrosine specific protein phosphatases" evidence="3">
    <location>
        <begin position="123"/>
        <end position="173"/>
    </location>
</feature>
<evidence type="ECO:0000256" key="1">
    <source>
        <dbReference type="ARBA" id="ARBA00009580"/>
    </source>
</evidence>
<protein>
    <submittedName>
        <fullName evidence="4">Protein tyrosine phosphatase</fullName>
    </submittedName>
</protein>
<dbReference type="InterPro" id="IPR029021">
    <property type="entry name" value="Prot-tyrosine_phosphatase-like"/>
</dbReference>
<evidence type="ECO:0000259" key="3">
    <source>
        <dbReference type="PROSITE" id="PS50056"/>
    </source>
</evidence>
<feature type="chain" id="PRO_5045991332" evidence="2">
    <location>
        <begin position="18"/>
        <end position="205"/>
    </location>
</feature>
<keyword evidence="5" id="KW-1185">Reference proteome</keyword>
<comment type="similarity">
    <text evidence="1">Belongs to the protein-tyrosine phosphatase family.</text>
</comment>
<dbReference type="Gene3D" id="3.90.190.10">
    <property type="entry name" value="Protein tyrosine phosphatase superfamily"/>
    <property type="match status" value="1"/>
</dbReference>
<dbReference type="PANTHER" id="PTHR31126:SF72">
    <property type="entry name" value="DUAL SPECIFICITY PROTEIN PHOSPHATASE TPBA"/>
    <property type="match status" value="1"/>
</dbReference>
<keyword evidence="2" id="KW-0732">Signal</keyword>
<reference evidence="5" key="1">
    <citation type="submission" date="2021-01" db="EMBL/GenBank/DDBJ databases">
        <title>Genome public.</title>
        <authorList>
            <person name="Liu C."/>
            <person name="Sun Q."/>
        </authorList>
    </citation>
    <scope>NUCLEOTIDE SEQUENCE [LARGE SCALE GENOMIC DNA]</scope>
    <source>
        <strain evidence="5">YIM B02567</strain>
    </source>
</reference>
<evidence type="ECO:0000256" key="2">
    <source>
        <dbReference type="SAM" id="SignalP"/>
    </source>
</evidence>
<dbReference type="Proteomes" id="UP000628669">
    <property type="component" value="Unassembled WGS sequence"/>
</dbReference>
<evidence type="ECO:0000313" key="5">
    <source>
        <dbReference type="Proteomes" id="UP000628669"/>
    </source>
</evidence>